<comment type="similarity">
    <text evidence="8 9">Belongs to the MurJ/MviN family.</text>
</comment>
<evidence type="ECO:0000256" key="9">
    <source>
        <dbReference type="PIRNR" id="PIRNR002869"/>
    </source>
</evidence>
<feature type="transmembrane region" description="Helical" evidence="8">
    <location>
        <begin position="322"/>
        <end position="340"/>
    </location>
</feature>
<feature type="transmembrane region" description="Helical" evidence="8">
    <location>
        <begin position="491"/>
        <end position="514"/>
    </location>
</feature>
<feature type="transmembrane region" description="Helical" evidence="8">
    <location>
        <begin position="164"/>
        <end position="188"/>
    </location>
</feature>
<evidence type="ECO:0000256" key="3">
    <source>
        <dbReference type="ARBA" id="ARBA00022692"/>
    </source>
</evidence>
<dbReference type="GO" id="GO:0008360">
    <property type="term" value="P:regulation of cell shape"/>
    <property type="evidence" value="ECO:0007669"/>
    <property type="project" value="UniProtKB-UniRule"/>
</dbReference>
<dbReference type="CDD" id="cd13123">
    <property type="entry name" value="MATE_MurJ_like"/>
    <property type="match status" value="1"/>
</dbReference>
<dbReference type="NCBIfam" id="TIGR01695">
    <property type="entry name" value="murJ_mviN"/>
    <property type="match status" value="1"/>
</dbReference>
<dbReference type="PRINTS" id="PR01806">
    <property type="entry name" value="VIRFACTRMVIN"/>
</dbReference>
<keyword evidence="6 8" id="KW-1133">Transmembrane helix</keyword>
<dbReference type="EMBL" id="MFJJ01000010">
    <property type="protein sequence ID" value="OGG14944.1"/>
    <property type="molecule type" value="Genomic_DNA"/>
</dbReference>
<dbReference type="HAMAP" id="MF_02078">
    <property type="entry name" value="MurJ_MviN"/>
    <property type="match status" value="1"/>
</dbReference>
<evidence type="ECO:0000256" key="6">
    <source>
        <dbReference type="ARBA" id="ARBA00022989"/>
    </source>
</evidence>
<name>A0A1F5ZRI4_9BACT</name>
<feature type="transmembrane region" description="Helical" evidence="8">
    <location>
        <begin position="352"/>
        <end position="371"/>
    </location>
</feature>
<keyword evidence="4 8" id="KW-0133">Cell shape</keyword>
<dbReference type="InterPro" id="IPR051050">
    <property type="entry name" value="Lipid_II_flippase_MurJ/MviN"/>
</dbReference>
<evidence type="ECO:0000313" key="11">
    <source>
        <dbReference type="Proteomes" id="UP000177416"/>
    </source>
</evidence>
<feature type="transmembrane region" description="Helical" evidence="8">
    <location>
        <begin position="91"/>
        <end position="116"/>
    </location>
</feature>
<keyword evidence="8 9" id="KW-0813">Transport</keyword>
<comment type="subcellular location">
    <subcellularLocation>
        <location evidence="1 8">Cell membrane</location>
        <topology evidence="1 8">Multi-pass membrane protein</topology>
    </subcellularLocation>
</comment>
<comment type="function">
    <text evidence="8 9">Involved in peptidoglycan biosynthesis. Transports lipid-linked peptidoglycan precursors from the inner to the outer leaflet of the cytoplasmic membrane.</text>
</comment>
<keyword evidence="7 8" id="KW-0472">Membrane</keyword>
<dbReference type="PANTHER" id="PTHR47019">
    <property type="entry name" value="LIPID II FLIPPASE MURJ"/>
    <property type="match status" value="1"/>
</dbReference>
<reference evidence="10 11" key="1">
    <citation type="journal article" date="2016" name="Nat. Commun.">
        <title>Thousands of microbial genomes shed light on interconnected biogeochemical processes in an aquifer system.</title>
        <authorList>
            <person name="Anantharaman K."/>
            <person name="Brown C.T."/>
            <person name="Hug L.A."/>
            <person name="Sharon I."/>
            <person name="Castelle C.J."/>
            <person name="Probst A.J."/>
            <person name="Thomas B.C."/>
            <person name="Singh A."/>
            <person name="Wilkins M.J."/>
            <person name="Karaoz U."/>
            <person name="Brodie E.L."/>
            <person name="Williams K.H."/>
            <person name="Hubbard S.S."/>
            <person name="Banfield J.F."/>
        </authorList>
    </citation>
    <scope>NUCLEOTIDE SEQUENCE [LARGE SCALE GENOMIC DNA]</scope>
</reference>
<organism evidence="10 11">
    <name type="scientific">Candidatus Gottesmanbacteria bacterium RIFCSPHIGHO2_01_FULL_46_14</name>
    <dbReference type="NCBI Taxonomy" id="1798380"/>
    <lineage>
        <taxon>Bacteria</taxon>
        <taxon>Candidatus Gottesmaniibacteriota</taxon>
    </lineage>
</organism>
<dbReference type="Proteomes" id="UP000177416">
    <property type="component" value="Unassembled WGS sequence"/>
</dbReference>
<evidence type="ECO:0000256" key="2">
    <source>
        <dbReference type="ARBA" id="ARBA00022475"/>
    </source>
</evidence>
<dbReference type="PIRSF" id="PIRSF002869">
    <property type="entry name" value="MviN"/>
    <property type="match status" value="1"/>
</dbReference>
<dbReference type="PANTHER" id="PTHR47019:SF1">
    <property type="entry name" value="LIPID II FLIPPASE MURJ"/>
    <property type="match status" value="1"/>
</dbReference>
<sequence length="541" mass="59214">MERILGIFYRRQGGIGSAAFVLASMVLTSRVFGLIRDRMLASRFGPDELGVYFAAFRIPNLVFELLVMGALTSSFIPVFTKYLATKRENDAWIMSSVLINVSTVILAVLAIPLFIWADALCRVLAPGFNNAQQAQMAVFTRFLLLFQVVPLCIGNYLTGILQSFRLFLIPALAPVVYNVGIIAGIFFLSPSYGLMAPVIGVGLGALLFVIIQLPLLWHIGYRYTPIFSLSHRGVVEVAKLVGPRTIGLAASQIDTTVDLMLASLLGARYVTIFNFAQHLQQLPVGLFGITIAQAALPTLSLSSASEDRAQFHKIILSSLHQILFFVLPISALFIVLRIPVVRLVFGASHFDWSATVLTGMTLSTFSISLFAQSIGQVLARGFYALYDSKTPVTVSVVTIVLNTVLSIIFIRWLALPVWSLGLSTSIASIMYAGALLILLDRRLGTFPRRELLLPPLKMIMAAIVMAGMLYIPLKLLDQLVFDTTRTMGLILLTGIAGAIGLSSYLFLTWVFGVGEVRSLITFVKRLRKQGTILLEPASEVS</sequence>
<keyword evidence="8 9" id="KW-0961">Cell wall biogenesis/degradation</keyword>
<feature type="transmembrane region" description="Helical" evidence="8">
    <location>
        <begin position="136"/>
        <end position="157"/>
    </location>
</feature>
<proteinExistence type="inferred from homology"/>
<evidence type="ECO:0000256" key="5">
    <source>
        <dbReference type="ARBA" id="ARBA00022984"/>
    </source>
</evidence>
<gene>
    <name evidence="8" type="primary">murJ</name>
    <name evidence="10" type="ORF">A2875_03205</name>
</gene>
<dbReference type="GO" id="GO:0015648">
    <property type="term" value="F:lipid-linked peptidoglycan transporter activity"/>
    <property type="evidence" value="ECO:0007669"/>
    <property type="project" value="UniProtKB-UniRule"/>
</dbReference>
<feature type="transmembrane region" description="Helical" evidence="8">
    <location>
        <begin position="420"/>
        <end position="439"/>
    </location>
</feature>
<evidence type="ECO:0000256" key="7">
    <source>
        <dbReference type="ARBA" id="ARBA00023136"/>
    </source>
</evidence>
<dbReference type="GO" id="GO:0009252">
    <property type="term" value="P:peptidoglycan biosynthetic process"/>
    <property type="evidence" value="ECO:0007669"/>
    <property type="project" value="UniProtKB-UniRule"/>
</dbReference>
<dbReference type="GO" id="GO:0005886">
    <property type="term" value="C:plasma membrane"/>
    <property type="evidence" value="ECO:0007669"/>
    <property type="project" value="UniProtKB-SubCell"/>
</dbReference>
<evidence type="ECO:0000256" key="1">
    <source>
        <dbReference type="ARBA" id="ARBA00004651"/>
    </source>
</evidence>
<feature type="transmembrane region" description="Helical" evidence="8">
    <location>
        <begin position="451"/>
        <end position="471"/>
    </location>
</feature>
<evidence type="ECO:0000313" key="10">
    <source>
        <dbReference type="EMBL" id="OGG14944.1"/>
    </source>
</evidence>
<keyword evidence="3 8" id="KW-0812">Transmembrane</keyword>
<feature type="transmembrane region" description="Helical" evidence="8">
    <location>
        <begin position="194"/>
        <end position="217"/>
    </location>
</feature>
<feature type="transmembrane region" description="Helical" evidence="8">
    <location>
        <begin position="55"/>
        <end position="79"/>
    </location>
</feature>
<feature type="transmembrane region" description="Helical" evidence="8">
    <location>
        <begin position="392"/>
        <end position="414"/>
    </location>
</feature>
<keyword evidence="2 8" id="KW-1003">Cell membrane</keyword>
<dbReference type="GO" id="GO:0071555">
    <property type="term" value="P:cell wall organization"/>
    <property type="evidence" value="ECO:0007669"/>
    <property type="project" value="UniProtKB-UniRule"/>
</dbReference>
<comment type="pathway">
    <text evidence="8">Cell wall biogenesis; peptidoglycan biosynthesis.</text>
</comment>
<comment type="caution">
    <text evidence="10">The sequence shown here is derived from an EMBL/GenBank/DDBJ whole genome shotgun (WGS) entry which is preliminary data.</text>
</comment>
<dbReference type="Pfam" id="PF03023">
    <property type="entry name" value="MurJ"/>
    <property type="match status" value="1"/>
</dbReference>
<evidence type="ECO:0000256" key="4">
    <source>
        <dbReference type="ARBA" id="ARBA00022960"/>
    </source>
</evidence>
<feature type="transmembrane region" description="Helical" evidence="8">
    <location>
        <begin position="12"/>
        <end position="35"/>
    </location>
</feature>
<dbReference type="AlphaFoldDB" id="A0A1F5ZRI4"/>
<dbReference type="InterPro" id="IPR004268">
    <property type="entry name" value="MurJ"/>
</dbReference>
<dbReference type="GO" id="GO:0034204">
    <property type="term" value="P:lipid translocation"/>
    <property type="evidence" value="ECO:0007669"/>
    <property type="project" value="TreeGrafter"/>
</dbReference>
<protein>
    <recommendedName>
        <fullName evidence="8">Probable lipid II flippase MurJ</fullName>
    </recommendedName>
</protein>
<accession>A0A1F5ZRI4</accession>
<keyword evidence="5 8" id="KW-0573">Peptidoglycan synthesis</keyword>
<dbReference type="UniPathway" id="UPA00219"/>
<evidence type="ECO:0000256" key="8">
    <source>
        <dbReference type="HAMAP-Rule" id="MF_02078"/>
    </source>
</evidence>